<dbReference type="EMBL" id="CM044703">
    <property type="protein sequence ID" value="KAI5671049.1"/>
    <property type="molecule type" value="Genomic_DNA"/>
</dbReference>
<protein>
    <submittedName>
        <fullName evidence="1">Uncharacterized protein</fullName>
    </submittedName>
</protein>
<dbReference type="Proteomes" id="UP001060085">
    <property type="component" value="Linkage Group LG03"/>
</dbReference>
<sequence>MEGFRCKERFVEMMLTESMLLKYANECLEERNVKEVSNLISASELNINARKCVEEGFKMLKDKIASEVGHYYVDDSDNEVGSSKIKDPVGRHAKAEHSSISVVPCGIPNTMFASTSSMFISAKFYEKKCILNNA</sequence>
<proteinExistence type="predicted"/>
<reference evidence="2" key="1">
    <citation type="journal article" date="2023" name="Nat. Plants">
        <title>Single-cell RNA sequencing provides a high-resolution roadmap for understanding the multicellular compartmentation of specialized metabolism.</title>
        <authorList>
            <person name="Sun S."/>
            <person name="Shen X."/>
            <person name="Li Y."/>
            <person name="Li Y."/>
            <person name="Wang S."/>
            <person name="Li R."/>
            <person name="Zhang H."/>
            <person name="Shen G."/>
            <person name="Guo B."/>
            <person name="Wei J."/>
            <person name="Xu J."/>
            <person name="St-Pierre B."/>
            <person name="Chen S."/>
            <person name="Sun C."/>
        </authorList>
    </citation>
    <scope>NUCLEOTIDE SEQUENCE [LARGE SCALE GENOMIC DNA]</scope>
</reference>
<evidence type="ECO:0000313" key="2">
    <source>
        <dbReference type="Proteomes" id="UP001060085"/>
    </source>
</evidence>
<name>A0ACC0BEK1_CATRO</name>
<accession>A0ACC0BEK1</accession>
<evidence type="ECO:0000313" key="1">
    <source>
        <dbReference type="EMBL" id="KAI5671049.1"/>
    </source>
</evidence>
<keyword evidence="2" id="KW-1185">Reference proteome</keyword>
<gene>
    <name evidence="1" type="ORF">M9H77_11413</name>
</gene>
<organism evidence="1 2">
    <name type="scientific">Catharanthus roseus</name>
    <name type="common">Madagascar periwinkle</name>
    <name type="synonym">Vinca rosea</name>
    <dbReference type="NCBI Taxonomy" id="4058"/>
    <lineage>
        <taxon>Eukaryota</taxon>
        <taxon>Viridiplantae</taxon>
        <taxon>Streptophyta</taxon>
        <taxon>Embryophyta</taxon>
        <taxon>Tracheophyta</taxon>
        <taxon>Spermatophyta</taxon>
        <taxon>Magnoliopsida</taxon>
        <taxon>eudicotyledons</taxon>
        <taxon>Gunneridae</taxon>
        <taxon>Pentapetalae</taxon>
        <taxon>asterids</taxon>
        <taxon>lamiids</taxon>
        <taxon>Gentianales</taxon>
        <taxon>Apocynaceae</taxon>
        <taxon>Rauvolfioideae</taxon>
        <taxon>Vinceae</taxon>
        <taxon>Catharanthinae</taxon>
        <taxon>Catharanthus</taxon>
    </lineage>
</organism>
<comment type="caution">
    <text evidence="1">The sequence shown here is derived from an EMBL/GenBank/DDBJ whole genome shotgun (WGS) entry which is preliminary data.</text>
</comment>